<reference evidence="2" key="4">
    <citation type="submission" date="2019-03" db="UniProtKB">
        <authorList>
            <consortium name="EnsemblPlants"/>
        </authorList>
    </citation>
    <scope>IDENTIFICATION</scope>
</reference>
<accession>A0A453L4Y1</accession>
<feature type="region of interest" description="Disordered" evidence="1">
    <location>
        <begin position="1"/>
        <end position="29"/>
    </location>
</feature>
<proteinExistence type="predicted"/>
<organism evidence="2 3">
    <name type="scientific">Aegilops tauschii subsp. strangulata</name>
    <name type="common">Goatgrass</name>
    <dbReference type="NCBI Taxonomy" id="200361"/>
    <lineage>
        <taxon>Eukaryota</taxon>
        <taxon>Viridiplantae</taxon>
        <taxon>Streptophyta</taxon>
        <taxon>Embryophyta</taxon>
        <taxon>Tracheophyta</taxon>
        <taxon>Spermatophyta</taxon>
        <taxon>Magnoliopsida</taxon>
        <taxon>Liliopsida</taxon>
        <taxon>Poales</taxon>
        <taxon>Poaceae</taxon>
        <taxon>BOP clade</taxon>
        <taxon>Pooideae</taxon>
        <taxon>Triticodae</taxon>
        <taxon>Triticeae</taxon>
        <taxon>Triticinae</taxon>
        <taxon>Aegilops</taxon>
    </lineage>
</organism>
<feature type="compositionally biased region" description="Basic residues" evidence="1">
    <location>
        <begin position="71"/>
        <end position="82"/>
    </location>
</feature>
<evidence type="ECO:0000256" key="1">
    <source>
        <dbReference type="SAM" id="MobiDB-lite"/>
    </source>
</evidence>
<feature type="compositionally biased region" description="Low complexity" evidence="1">
    <location>
        <begin position="146"/>
        <end position="165"/>
    </location>
</feature>
<dbReference type="STRING" id="200361.A0A453L4Y1"/>
<feature type="compositionally biased region" description="Pro residues" evidence="1">
    <location>
        <begin position="132"/>
        <end position="145"/>
    </location>
</feature>
<reference evidence="3" key="2">
    <citation type="journal article" date="2017" name="Nat. Plants">
        <title>The Aegilops tauschii genome reveals multiple impacts of transposons.</title>
        <authorList>
            <person name="Zhao G."/>
            <person name="Zou C."/>
            <person name="Li K."/>
            <person name="Wang K."/>
            <person name="Li T."/>
            <person name="Gao L."/>
            <person name="Zhang X."/>
            <person name="Wang H."/>
            <person name="Yang Z."/>
            <person name="Liu X."/>
            <person name="Jiang W."/>
            <person name="Mao L."/>
            <person name="Kong X."/>
            <person name="Jiao Y."/>
            <person name="Jia J."/>
        </authorList>
    </citation>
    <scope>NUCLEOTIDE SEQUENCE [LARGE SCALE GENOMIC DNA]</scope>
    <source>
        <strain evidence="3">cv. AL8/78</strain>
    </source>
</reference>
<dbReference type="Gramene" id="AET5Gv20628400.1">
    <property type="protein sequence ID" value="AET5Gv20628400.1"/>
    <property type="gene ID" value="AET5Gv20628400"/>
</dbReference>
<name>A0A453L4Y1_AEGTS</name>
<reference evidence="2" key="3">
    <citation type="journal article" date="2017" name="Nature">
        <title>Genome sequence of the progenitor of the wheat D genome Aegilops tauschii.</title>
        <authorList>
            <person name="Luo M.C."/>
            <person name="Gu Y.Q."/>
            <person name="Puiu D."/>
            <person name="Wang H."/>
            <person name="Twardziok S.O."/>
            <person name="Deal K.R."/>
            <person name="Huo N."/>
            <person name="Zhu T."/>
            <person name="Wang L."/>
            <person name="Wang Y."/>
            <person name="McGuire P.E."/>
            <person name="Liu S."/>
            <person name="Long H."/>
            <person name="Ramasamy R.K."/>
            <person name="Rodriguez J.C."/>
            <person name="Van S.L."/>
            <person name="Yuan L."/>
            <person name="Wang Z."/>
            <person name="Xia Z."/>
            <person name="Xiao L."/>
            <person name="Anderson O.D."/>
            <person name="Ouyang S."/>
            <person name="Liang Y."/>
            <person name="Zimin A.V."/>
            <person name="Pertea G."/>
            <person name="Qi P."/>
            <person name="Bennetzen J.L."/>
            <person name="Dai X."/>
            <person name="Dawson M.W."/>
            <person name="Muller H.G."/>
            <person name="Kugler K."/>
            <person name="Rivarola-Duarte L."/>
            <person name="Spannagl M."/>
            <person name="Mayer K.F.X."/>
            <person name="Lu F.H."/>
            <person name="Bevan M.W."/>
            <person name="Leroy P."/>
            <person name="Li P."/>
            <person name="You F.M."/>
            <person name="Sun Q."/>
            <person name="Liu Z."/>
            <person name="Lyons E."/>
            <person name="Wicker T."/>
            <person name="Salzberg S.L."/>
            <person name="Devos K.M."/>
            <person name="Dvorak J."/>
        </authorList>
    </citation>
    <scope>NUCLEOTIDE SEQUENCE [LARGE SCALE GENOMIC DNA]</scope>
    <source>
        <strain evidence="2">cv. AL8/78</strain>
    </source>
</reference>
<feature type="region of interest" description="Disordered" evidence="1">
    <location>
        <begin position="71"/>
        <end position="170"/>
    </location>
</feature>
<dbReference type="AlphaFoldDB" id="A0A453L4Y1"/>
<reference evidence="3" key="1">
    <citation type="journal article" date="2014" name="Science">
        <title>Ancient hybridizations among the ancestral genomes of bread wheat.</title>
        <authorList>
            <consortium name="International Wheat Genome Sequencing Consortium,"/>
            <person name="Marcussen T."/>
            <person name="Sandve S.R."/>
            <person name="Heier L."/>
            <person name="Spannagl M."/>
            <person name="Pfeifer M."/>
            <person name="Jakobsen K.S."/>
            <person name="Wulff B.B."/>
            <person name="Steuernagel B."/>
            <person name="Mayer K.F."/>
            <person name="Olsen O.A."/>
        </authorList>
    </citation>
    <scope>NUCLEOTIDE SEQUENCE [LARGE SCALE GENOMIC DNA]</scope>
    <source>
        <strain evidence="3">cv. AL8/78</strain>
    </source>
</reference>
<protein>
    <submittedName>
        <fullName evidence="2">Uncharacterized protein</fullName>
    </submittedName>
</protein>
<evidence type="ECO:0000313" key="3">
    <source>
        <dbReference type="Proteomes" id="UP000015105"/>
    </source>
</evidence>
<keyword evidence="3" id="KW-1185">Reference proteome</keyword>
<dbReference type="EnsemblPlants" id="AET5Gv20628400.1">
    <property type="protein sequence ID" value="AET5Gv20628400.1"/>
    <property type="gene ID" value="AET5Gv20628400"/>
</dbReference>
<sequence length="241" mass="26479">SRSAPASPPSPSPSPRGGLLPQPARARPQRAGSAFWLVLPLRLPRGRRPALRHATAAAPLHARRPLCRRRLLARPHRLRPAPRRLLPLPPRRGGRRQPLAPSWDRSRGKASAPGSPMDGVVEPPPRKELLALPPPSSPCTPPPPTATAVTPATEAARTEPAAPASEGKADGEEWVTVFGHGAENIAALRRFMALACACSCFRYARASHDRFLHYALLRCQESPPKEWYPTMQWRHNWSKAY</sequence>
<evidence type="ECO:0000313" key="2">
    <source>
        <dbReference type="EnsemblPlants" id="AET5Gv20628400.1"/>
    </source>
</evidence>
<feature type="compositionally biased region" description="Pro residues" evidence="1">
    <location>
        <begin position="1"/>
        <end position="14"/>
    </location>
</feature>
<reference evidence="2" key="5">
    <citation type="journal article" date="2021" name="G3 (Bethesda)">
        <title>Aegilops tauschii genome assembly Aet v5.0 features greater sequence contiguity and improved annotation.</title>
        <authorList>
            <person name="Wang L."/>
            <person name="Zhu T."/>
            <person name="Rodriguez J.C."/>
            <person name="Deal K.R."/>
            <person name="Dubcovsky J."/>
            <person name="McGuire P.E."/>
            <person name="Lux T."/>
            <person name="Spannagl M."/>
            <person name="Mayer K.F.X."/>
            <person name="Baldrich P."/>
            <person name="Meyers B.C."/>
            <person name="Huo N."/>
            <person name="Gu Y.Q."/>
            <person name="Zhou H."/>
            <person name="Devos K.M."/>
            <person name="Bennetzen J.L."/>
            <person name="Unver T."/>
            <person name="Budak H."/>
            <person name="Gulick P.J."/>
            <person name="Galiba G."/>
            <person name="Kalapos B."/>
            <person name="Nelson D.R."/>
            <person name="Li P."/>
            <person name="You F.M."/>
            <person name="Luo M.C."/>
            <person name="Dvorak J."/>
        </authorList>
    </citation>
    <scope>NUCLEOTIDE SEQUENCE [LARGE SCALE GENOMIC DNA]</scope>
    <source>
        <strain evidence="2">cv. AL8/78</strain>
    </source>
</reference>
<dbReference type="Proteomes" id="UP000015105">
    <property type="component" value="Chromosome 5D"/>
</dbReference>